<protein>
    <recommendedName>
        <fullName evidence="2">DUF7573 domain-containing protein</fullName>
    </recommendedName>
</protein>
<accession>A0ABD6DW87</accession>
<dbReference type="InterPro" id="IPR055995">
    <property type="entry name" value="DUF7573"/>
</dbReference>
<evidence type="ECO:0000313" key="4">
    <source>
        <dbReference type="Proteomes" id="UP001597092"/>
    </source>
</evidence>
<keyword evidence="4" id="KW-1185">Reference proteome</keyword>
<dbReference type="Proteomes" id="UP001597092">
    <property type="component" value="Unassembled WGS sequence"/>
</dbReference>
<feature type="compositionally biased region" description="Basic and acidic residues" evidence="1">
    <location>
        <begin position="28"/>
        <end position="58"/>
    </location>
</feature>
<feature type="region of interest" description="Disordered" evidence="1">
    <location>
        <begin position="1"/>
        <end position="69"/>
    </location>
</feature>
<organism evidence="3 4">
    <name type="scientific">Halobellus litoreus</name>
    <dbReference type="NCBI Taxonomy" id="755310"/>
    <lineage>
        <taxon>Archaea</taxon>
        <taxon>Methanobacteriati</taxon>
        <taxon>Methanobacteriota</taxon>
        <taxon>Stenosarchaea group</taxon>
        <taxon>Halobacteria</taxon>
        <taxon>Halobacteriales</taxon>
        <taxon>Haloferacaceae</taxon>
        <taxon>Halobellus</taxon>
    </lineage>
</organism>
<evidence type="ECO:0000313" key="3">
    <source>
        <dbReference type="EMBL" id="MFD1685481.1"/>
    </source>
</evidence>
<evidence type="ECO:0000259" key="2">
    <source>
        <dbReference type="Pfam" id="PF24458"/>
    </source>
</evidence>
<comment type="caution">
    <text evidence="3">The sequence shown here is derived from an EMBL/GenBank/DDBJ whole genome shotgun (WGS) entry which is preliminary data.</text>
</comment>
<proteinExistence type="predicted"/>
<gene>
    <name evidence="3" type="ORF">ACFSAS_07630</name>
</gene>
<evidence type="ECO:0000256" key="1">
    <source>
        <dbReference type="SAM" id="MobiDB-lite"/>
    </source>
</evidence>
<dbReference type="AlphaFoldDB" id="A0ABD6DW87"/>
<dbReference type="Pfam" id="PF24458">
    <property type="entry name" value="DUF7573"/>
    <property type="match status" value="1"/>
</dbReference>
<dbReference type="EMBL" id="JBHUDP010000002">
    <property type="protein sequence ID" value="MFD1685481.1"/>
    <property type="molecule type" value="Genomic_DNA"/>
</dbReference>
<reference evidence="3 4" key="1">
    <citation type="journal article" date="2019" name="Int. J. Syst. Evol. Microbiol.">
        <title>The Global Catalogue of Microorganisms (GCM) 10K type strain sequencing project: providing services to taxonomists for standard genome sequencing and annotation.</title>
        <authorList>
            <consortium name="The Broad Institute Genomics Platform"/>
            <consortium name="The Broad Institute Genome Sequencing Center for Infectious Disease"/>
            <person name="Wu L."/>
            <person name="Ma J."/>
        </authorList>
    </citation>
    <scope>NUCLEOTIDE SEQUENCE [LARGE SCALE GENOMIC DNA]</scope>
    <source>
        <strain evidence="3 4">CGMCC 1.10387</strain>
    </source>
</reference>
<name>A0ABD6DW87_9EURY</name>
<feature type="domain" description="DUF7573" evidence="2">
    <location>
        <begin position="78"/>
        <end position="116"/>
    </location>
</feature>
<dbReference type="RefSeq" id="WP_256306513.1">
    <property type="nucleotide sequence ID" value="NZ_JANHAW010000001.1"/>
</dbReference>
<feature type="compositionally biased region" description="Acidic residues" evidence="1">
    <location>
        <begin position="59"/>
        <end position="69"/>
    </location>
</feature>
<sequence length="116" mass="12653">MTRDRSLDEFATGDASGSSEPADGGSDPTERDSTDAEDHTSTDDSEVGKSDDSEVKESEDSEVDDPADSIEVADVEPATATYQWDPESLECPACGRTVDRLWIQEDERVCADCKEW</sequence>